<evidence type="ECO:0000313" key="1">
    <source>
        <dbReference type="EMBL" id="MDB2293706.1"/>
    </source>
</evidence>
<dbReference type="RefSeq" id="WP_271970466.1">
    <property type="nucleotide sequence ID" value="NZ_JAQLUK010000027.1"/>
</dbReference>
<dbReference type="Proteomes" id="UP001210528">
    <property type="component" value="Unassembled WGS sequence"/>
</dbReference>
<keyword evidence="2" id="KW-1185">Reference proteome</keyword>
<dbReference type="EMBL" id="JAQLUK010000027">
    <property type="protein sequence ID" value="MDB2293706.1"/>
    <property type="molecule type" value="Genomic_DNA"/>
</dbReference>
<name>A0ABT4Z6B6_HALEZ</name>
<protein>
    <submittedName>
        <fullName evidence="1">Uncharacterized protein</fullName>
    </submittedName>
</protein>
<accession>A0ABT4Z6B6</accession>
<evidence type="ECO:0000313" key="2">
    <source>
        <dbReference type="Proteomes" id="UP001210528"/>
    </source>
</evidence>
<gene>
    <name evidence="1" type="ORF">PM085_15725</name>
</gene>
<reference evidence="1 2" key="1">
    <citation type="submission" date="2023-01" db="EMBL/GenBank/DDBJ databases">
        <title>Halorubrum ezzemoulense from Santa Pola, Spain.</title>
        <authorList>
            <person name="Feng Y."/>
            <person name="Louyakis A.S."/>
            <person name="Gogarten J.P."/>
        </authorList>
    </citation>
    <scope>NUCLEOTIDE SEQUENCE [LARGE SCALE GENOMIC DNA]</scope>
    <source>
        <strain evidence="1 2">AMM015</strain>
    </source>
</reference>
<comment type="caution">
    <text evidence="1">The sequence shown here is derived from an EMBL/GenBank/DDBJ whole genome shotgun (WGS) entry which is preliminary data.</text>
</comment>
<organism evidence="1 2">
    <name type="scientific">Halorubrum ezzemoulense</name>
    <name type="common">Halorubrum chaoviator</name>
    <dbReference type="NCBI Taxonomy" id="337243"/>
    <lineage>
        <taxon>Archaea</taxon>
        <taxon>Methanobacteriati</taxon>
        <taxon>Methanobacteriota</taxon>
        <taxon>Stenosarchaea group</taxon>
        <taxon>Halobacteria</taxon>
        <taxon>Halobacteriales</taxon>
        <taxon>Haloferacaceae</taxon>
        <taxon>Halorubrum</taxon>
    </lineage>
</organism>
<proteinExistence type="predicted"/>
<sequence>MSEREWHDGVVDVADELVQEYSAAGAIERLQKRRQTDNQELQARCTEAIAYIRREVIDE</sequence>